<organism evidence="2 3">
    <name type="scientific">Lactuca virosa</name>
    <dbReference type="NCBI Taxonomy" id="75947"/>
    <lineage>
        <taxon>Eukaryota</taxon>
        <taxon>Viridiplantae</taxon>
        <taxon>Streptophyta</taxon>
        <taxon>Embryophyta</taxon>
        <taxon>Tracheophyta</taxon>
        <taxon>Spermatophyta</taxon>
        <taxon>Magnoliopsida</taxon>
        <taxon>eudicotyledons</taxon>
        <taxon>Gunneridae</taxon>
        <taxon>Pentapetalae</taxon>
        <taxon>asterids</taxon>
        <taxon>campanulids</taxon>
        <taxon>Asterales</taxon>
        <taxon>Asteraceae</taxon>
        <taxon>Cichorioideae</taxon>
        <taxon>Cichorieae</taxon>
        <taxon>Lactucinae</taxon>
        <taxon>Lactuca</taxon>
    </lineage>
</organism>
<keyword evidence="1" id="KW-0472">Membrane</keyword>
<evidence type="ECO:0000256" key="1">
    <source>
        <dbReference type="SAM" id="Phobius"/>
    </source>
</evidence>
<sequence>MPTPLISLTRISQIPSTFSSMCLTFGDPPSPVATVIWICINALHVRRASHISQILPSNLHNTLLVIFDVMFKNPNRFRGFFIVGGACVLPVNRVFSGNFLVVFAGDDGASLRFF</sequence>
<comment type="caution">
    <text evidence="2">The sequence shown here is derived from an EMBL/GenBank/DDBJ whole genome shotgun (WGS) entry which is preliminary data.</text>
</comment>
<evidence type="ECO:0000313" key="3">
    <source>
        <dbReference type="Proteomes" id="UP001157418"/>
    </source>
</evidence>
<name>A0AAU9P1V4_9ASTR</name>
<dbReference type="AlphaFoldDB" id="A0AAU9P1V4"/>
<feature type="transmembrane region" description="Helical" evidence="1">
    <location>
        <begin position="80"/>
        <end position="104"/>
    </location>
</feature>
<accession>A0AAU9P1V4</accession>
<keyword evidence="1" id="KW-0812">Transmembrane</keyword>
<protein>
    <submittedName>
        <fullName evidence="2">Uncharacterized protein</fullName>
    </submittedName>
</protein>
<dbReference type="Proteomes" id="UP001157418">
    <property type="component" value="Unassembled WGS sequence"/>
</dbReference>
<evidence type="ECO:0000313" key="2">
    <source>
        <dbReference type="EMBL" id="CAH1444072.1"/>
    </source>
</evidence>
<keyword evidence="1" id="KW-1133">Transmembrane helix</keyword>
<keyword evidence="3" id="KW-1185">Reference proteome</keyword>
<reference evidence="2 3" key="1">
    <citation type="submission" date="2022-01" db="EMBL/GenBank/DDBJ databases">
        <authorList>
            <person name="Xiong W."/>
            <person name="Schranz E."/>
        </authorList>
    </citation>
    <scope>NUCLEOTIDE SEQUENCE [LARGE SCALE GENOMIC DNA]</scope>
</reference>
<dbReference type="EMBL" id="CAKMRJ010005523">
    <property type="protein sequence ID" value="CAH1444072.1"/>
    <property type="molecule type" value="Genomic_DNA"/>
</dbReference>
<proteinExistence type="predicted"/>
<gene>
    <name evidence="2" type="ORF">LVIROSA_LOCUS29938</name>
</gene>